<sequence length="413" mass="43126">MRGTSSALWGAVVLCLATLNPPEVQAHDTVTSPTEDTSHSRPREDFEERPLNGDFDDSQTNGDPDSTQSVGDSEGDRWNGDSDSDPSIEDSEYDRSNGDSGSDRSVGGFEDGRWSGDSSSDQSRVDLSGARSNGDPNSDRSNGDSEGDRSSGDYNSSEASEDVEVATYGEASSDGGNSKVTGGEASGGLPLTSRRKRDLNADAFNYASNPEDMIKLALEAARTPSIPKNFQELKAGEQNMDMDAIKEAALAAARAAGPQFPGPEEQSLFSPSDATTDITAAGESPTPILLADKVSTLTGGGGAKVELTVFDKLLETLGEDAGVGGITGAESLLDLKATVAQKLVEDVAGKPVDSLLGSYTFPNTIIKQLIEDAYAKAQAVYTNTLCQISNTCLPTSITLTSVAVILGNKPCNS</sequence>
<evidence type="ECO:0000313" key="3">
    <source>
        <dbReference type="EMBL" id="CAH0389334.1"/>
    </source>
</evidence>
<feature type="chain" id="PRO_5040311721" evidence="2">
    <location>
        <begin position="27"/>
        <end position="413"/>
    </location>
</feature>
<feature type="region of interest" description="Disordered" evidence="1">
    <location>
        <begin position="21"/>
        <end position="194"/>
    </location>
</feature>
<feature type="compositionally biased region" description="Basic and acidic residues" evidence="1">
    <location>
        <begin position="137"/>
        <end position="151"/>
    </location>
</feature>
<keyword evidence="4" id="KW-1185">Reference proteome</keyword>
<gene>
    <name evidence="3" type="ORF">BEMITA_LOCUS8172</name>
</gene>
<feature type="compositionally biased region" description="Low complexity" evidence="1">
    <location>
        <begin position="98"/>
        <end position="108"/>
    </location>
</feature>
<evidence type="ECO:0000313" key="4">
    <source>
        <dbReference type="Proteomes" id="UP001152759"/>
    </source>
</evidence>
<keyword evidence="2" id="KW-0732">Signal</keyword>
<name>A0A9P0F5X2_BEMTA</name>
<organism evidence="3 4">
    <name type="scientific">Bemisia tabaci</name>
    <name type="common">Sweetpotato whitefly</name>
    <name type="synonym">Aleurodes tabaci</name>
    <dbReference type="NCBI Taxonomy" id="7038"/>
    <lineage>
        <taxon>Eukaryota</taxon>
        <taxon>Metazoa</taxon>
        <taxon>Ecdysozoa</taxon>
        <taxon>Arthropoda</taxon>
        <taxon>Hexapoda</taxon>
        <taxon>Insecta</taxon>
        <taxon>Pterygota</taxon>
        <taxon>Neoptera</taxon>
        <taxon>Paraneoptera</taxon>
        <taxon>Hemiptera</taxon>
        <taxon>Sternorrhyncha</taxon>
        <taxon>Aleyrodoidea</taxon>
        <taxon>Aleyrodidae</taxon>
        <taxon>Aleyrodinae</taxon>
        <taxon>Bemisia</taxon>
    </lineage>
</organism>
<reference evidence="3" key="1">
    <citation type="submission" date="2021-12" db="EMBL/GenBank/DDBJ databases">
        <authorList>
            <person name="King R."/>
        </authorList>
    </citation>
    <scope>NUCLEOTIDE SEQUENCE</scope>
</reference>
<feature type="compositionally biased region" description="Polar residues" evidence="1">
    <location>
        <begin position="58"/>
        <end position="71"/>
    </location>
</feature>
<dbReference type="EMBL" id="OU963865">
    <property type="protein sequence ID" value="CAH0389334.1"/>
    <property type="molecule type" value="Genomic_DNA"/>
</dbReference>
<feature type="compositionally biased region" description="Acidic residues" evidence="1">
    <location>
        <begin position="82"/>
        <end position="92"/>
    </location>
</feature>
<feature type="compositionally biased region" description="Basic and acidic residues" evidence="1">
    <location>
        <begin position="36"/>
        <end position="51"/>
    </location>
</feature>
<feature type="signal peptide" evidence="2">
    <location>
        <begin position="1"/>
        <end position="26"/>
    </location>
</feature>
<evidence type="ECO:0000256" key="2">
    <source>
        <dbReference type="SAM" id="SignalP"/>
    </source>
</evidence>
<evidence type="ECO:0000256" key="1">
    <source>
        <dbReference type="SAM" id="MobiDB-lite"/>
    </source>
</evidence>
<proteinExistence type="predicted"/>
<dbReference type="Proteomes" id="UP001152759">
    <property type="component" value="Chromosome 4"/>
</dbReference>
<dbReference type="AlphaFoldDB" id="A0A9P0F5X2"/>
<accession>A0A9P0F5X2</accession>
<protein>
    <submittedName>
        <fullName evidence="3">Uncharacterized protein</fullName>
    </submittedName>
</protein>